<dbReference type="InterPro" id="IPR015422">
    <property type="entry name" value="PyrdxlP-dep_Trfase_small"/>
</dbReference>
<reference evidence="8" key="1">
    <citation type="journal article" date="2019" name="Int. J. Syst. Evol. Microbiol.">
        <title>The Global Catalogue of Microorganisms (GCM) 10K type strain sequencing project: providing services to taxonomists for standard genome sequencing and annotation.</title>
        <authorList>
            <consortium name="The Broad Institute Genomics Platform"/>
            <consortium name="The Broad Institute Genome Sequencing Center for Infectious Disease"/>
            <person name="Wu L."/>
            <person name="Ma J."/>
        </authorList>
    </citation>
    <scope>NUCLEOTIDE SEQUENCE [LARGE SCALE GENOMIC DNA]</scope>
    <source>
        <strain evidence="8">NBRC 110044</strain>
    </source>
</reference>
<dbReference type="CDD" id="cd00609">
    <property type="entry name" value="AAT_like"/>
    <property type="match status" value="1"/>
</dbReference>
<dbReference type="SUPFAM" id="SSF53383">
    <property type="entry name" value="PLP-dependent transferases"/>
    <property type="match status" value="1"/>
</dbReference>
<evidence type="ECO:0000313" key="8">
    <source>
        <dbReference type="Proteomes" id="UP001156706"/>
    </source>
</evidence>
<evidence type="ECO:0000256" key="2">
    <source>
        <dbReference type="ARBA" id="ARBA00021531"/>
    </source>
</evidence>
<keyword evidence="4" id="KW-0808">Transferase</keyword>
<keyword evidence="8" id="KW-1185">Reference proteome</keyword>
<dbReference type="EMBL" id="BSOG01000006">
    <property type="protein sequence ID" value="GLR14855.1"/>
    <property type="molecule type" value="Genomic_DNA"/>
</dbReference>
<dbReference type="RefSeq" id="WP_284197929.1">
    <property type="nucleotide sequence ID" value="NZ_BSOG01000006.1"/>
</dbReference>
<keyword evidence="3 7" id="KW-0032">Aminotransferase</keyword>
<sequence length="384" mass="42843">MFSERLSRLQGSLVREILAVANQPDMISFAGGLPAPEAMPKLDFNGLPDGLSQYGPSEGEKWLREAVAAEMSKNGVPVTADNVLILTGSQQGLDLAAKLFVDHDTPVLVEAPTFLAAVQCFSLFGARFVEVGLTPNGPDLDELERKLKSEKPRFAYLIPTFQNPSGVCYDEATRQRVADLFDEHNVVLLEDEPYRELVYDQCDRAPICSRLKSAPWVHFGTFSKTAIPGLRVAYLACHPSLMPHFYKLKQAADLHTNRQGQWAMHKLLTSAEYPAHIARLRDFYHQKRDIMAAALDKHFHDLADWTVPPGGLFFWLKLKADIDSYGLLQPALDRKVAFMPGKPFYATDRVSNELRLNFSHASPDKIEEGVKTLAEVIRAHLSAA</sequence>
<dbReference type="Gene3D" id="3.40.640.10">
    <property type="entry name" value="Type I PLP-dependent aspartate aminotransferase-like (Major domain)"/>
    <property type="match status" value="1"/>
</dbReference>
<dbReference type="InterPro" id="IPR050859">
    <property type="entry name" value="Class-I_PLP-dep_aminotransf"/>
</dbReference>
<comment type="caution">
    <text evidence="7">The sequence shown here is derived from an EMBL/GenBank/DDBJ whole genome shotgun (WGS) entry which is preliminary data.</text>
</comment>
<dbReference type="Pfam" id="PF00155">
    <property type="entry name" value="Aminotran_1_2"/>
    <property type="match status" value="1"/>
</dbReference>
<comment type="cofactor">
    <cofactor evidence="1">
        <name>pyridoxal 5'-phosphate</name>
        <dbReference type="ChEBI" id="CHEBI:597326"/>
    </cofactor>
</comment>
<dbReference type="InterPro" id="IPR015421">
    <property type="entry name" value="PyrdxlP-dep_Trfase_major"/>
</dbReference>
<evidence type="ECO:0000259" key="6">
    <source>
        <dbReference type="Pfam" id="PF00155"/>
    </source>
</evidence>
<gene>
    <name evidence="7" type="ORF">GCM10007907_36450</name>
</gene>
<dbReference type="PANTHER" id="PTHR42790">
    <property type="entry name" value="AMINOTRANSFERASE"/>
    <property type="match status" value="1"/>
</dbReference>
<evidence type="ECO:0000256" key="3">
    <source>
        <dbReference type="ARBA" id="ARBA00022576"/>
    </source>
</evidence>
<dbReference type="Gene3D" id="3.90.1150.10">
    <property type="entry name" value="Aspartate Aminotransferase, domain 1"/>
    <property type="match status" value="1"/>
</dbReference>
<dbReference type="InterPro" id="IPR015424">
    <property type="entry name" value="PyrdxlP-dep_Trfase"/>
</dbReference>
<protein>
    <recommendedName>
        <fullName evidence="2">Putative 8-amino-7-oxononanoate synthase</fullName>
    </recommendedName>
</protein>
<feature type="domain" description="Aminotransferase class I/classII large" evidence="6">
    <location>
        <begin position="38"/>
        <end position="372"/>
    </location>
</feature>
<dbReference type="InterPro" id="IPR004839">
    <property type="entry name" value="Aminotransferase_I/II_large"/>
</dbReference>
<keyword evidence="5" id="KW-0663">Pyridoxal phosphate</keyword>
<dbReference type="PANTHER" id="PTHR42790:SF19">
    <property type="entry name" value="KYNURENINE_ALPHA-AMINOADIPATE AMINOTRANSFERASE, MITOCHONDRIAL"/>
    <property type="match status" value="1"/>
</dbReference>
<evidence type="ECO:0000256" key="1">
    <source>
        <dbReference type="ARBA" id="ARBA00001933"/>
    </source>
</evidence>
<name>A0ABQ5YIL4_9NEIS</name>
<evidence type="ECO:0000256" key="4">
    <source>
        <dbReference type="ARBA" id="ARBA00022679"/>
    </source>
</evidence>
<evidence type="ECO:0000256" key="5">
    <source>
        <dbReference type="ARBA" id="ARBA00022898"/>
    </source>
</evidence>
<organism evidence="7 8">
    <name type="scientific">Chitinimonas prasina</name>
    <dbReference type="NCBI Taxonomy" id="1434937"/>
    <lineage>
        <taxon>Bacteria</taxon>
        <taxon>Pseudomonadati</taxon>
        <taxon>Pseudomonadota</taxon>
        <taxon>Betaproteobacteria</taxon>
        <taxon>Neisseriales</taxon>
        <taxon>Chitinibacteraceae</taxon>
        <taxon>Chitinimonas</taxon>
    </lineage>
</organism>
<proteinExistence type="predicted"/>
<evidence type="ECO:0000313" key="7">
    <source>
        <dbReference type="EMBL" id="GLR14855.1"/>
    </source>
</evidence>
<dbReference type="GO" id="GO:0008483">
    <property type="term" value="F:transaminase activity"/>
    <property type="evidence" value="ECO:0007669"/>
    <property type="project" value="UniProtKB-KW"/>
</dbReference>
<accession>A0ABQ5YIL4</accession>
<dbReference type="Proteomes" id="UP001156706">
    <property type="component" value="Unassembled WGS sequence"/>
</dbReference>